<keyword evidence="8" id="KW-0482">Metalloprotease</keyword>
<accession>A0A4Y1YKP5</accession>
<dbReference type="Gene3D" id="3.30.1380.10">
    <property type="match status" value="1"/>
</dbReference>
<evidence type="ECO:0000256" key="2">
    <source>
        <dbReference type="ARBA" id="ARBA00004776"/>
    </source>
</evidence>
<keyword evidence="3" id="KW-0645">Protease</keyword>
<protein>
    <recommendedName>
        <fullName evidence="11">Murein endopeptidase K</fullName>
    </recommendedName>
</protein>
<name>A0A4Y1YKP5_9PROT</name>
<dbReference type="Proteomes" id="UP000316473">
    <property type="component" value="Chromosome"/>
</dbReference>
<reference evidence="12 13" key="1">
    <citation type="submission" date="2019-06" db="EMBL/GenBank/DDBJ databases">
        <title>Nitrosomonas stercoris KYUHI-S whole genome shotgun sequence.</title>
        <authorList>
            <person name="Nakagawa T."/>
            <person name="Tsuchiya Y."/>
            <person name="Takahashi R."/>
        </authorList>
    </citation>
    <scope>NUCLEOTIDE SEQUENCE [LARGE SCALE GENOMIC DNA]</scope>
    <source>
        <strain evidence="12 13">KYUHI-S</strain>
    </source>
</reference>
<keyword evidence="5" id="KW-0732">Signal</keyword>
<keyword evidence="6" id="KW-0378">Hydrolase</keyword>
<keyword evidence="4" id="KW-0479">Metal-binding</keyword>
<comment type="cofactor">
    <cofactor evidence="1">
        <name>Zn(2+)</name>
        <dbReference type="ChEBI" id="CHEBI:29105"/>
    </cofactor>
</comment>
<dbReference type="GO" id="GO:0071555">
    <property type="term" value="P:cell wall organization"/>
    <property type="evidence" value="ECO:0007669"/>
    <property type="project" value="UniProtKB-KW"/>
</dbReference>
<dbReference type="GO" id="GO:0046872">
    <property type="term" value="F:metal ion binding"/>
    <property type="evidence" value="ECO:0007669"/>
    <property type="project" value="UniProtKB-KW"/>
</dbReference>
<dbReference type="EMBL" id="AP019755">
    <property type="protein sequence ID" value="BBL34676.1"/>
    <property type="molecule type" value="Genomic_DNA"/>
</dbReference>
<sequence>MPELIIADNLETLTEQGRARRRLLQVGLGACAMFAMPVANAAYARVYEKRLSLLNLHTGERIKTAYWEQGKYIPEALQEIATVLRDHRSGERHPIDPSLLDLIQQLHYKTGSSKEFQVISGYRSPATNAKLAARSNGVAKKSMHMQGRAIDIRLPGVPLNTLKQVAMSMRAGGVGYYPESNFIHVDTGNVRYW</sequence>
<proteinExistence type="inferred from homology"/>
<gene>
    <name evidence="12" type="ORF">Nstercoris_00915</name>
</gene>
<evidence type="ECO:0000256" key="11">
    <source>
        <dbReference type="ARBA" id="ARBA00093666"/>
    </source>
</evidence>
<comment type="similarity">
    <text evidence="10">Belongs to the peptidase M15 family.</text>
</comment>
<keyword evidence="9" id="KW-0961">Cell wall biogenesis/degradation</keyword>
<dbReference type="SUPFAM" id="SSF55166">
    <property type="entry name" value="Hedgehog/DD-peptidase"/>
    <property type="match status" value="1"/>
</dbReference>
<dbReference type="PANTHER" id="PTHR37425:SF1">
    <property type="entry name" value="OUTER MEMBRANE PROTEIN"/>
    <property type="match status" value="1"/>
</dbReference>
<evidence type="ECO:0000313" key="13">
    <source>
        <dbReference type="Proteomes" id="UP000316473"/>
    </source>
</evidence>
<evidence type="ECO:0000256" key="6">
    <source>
        <dbReference type="ARBA" id="ARBA00022801"/>
    </source>
</evidence>
<keyword evidence="7" id="KW-0862">Zinc</keyword>
<dbReference type="AlphaFoldDB" id="A0A4Y1YKP5"/>
<dbReference type="KEGG" id="nst:Nstercoris_00915"/>
<comment type="pathway">
    <text evidence="2">Cell wall biogenesis; cell wall polysaccharide biosynthesis.</text>
</comment>
<evidence type="ECO:0000256" key="5">
    <source>
        <dbReference type="ARBA" id="ARBA00022729"/>
    </source>
</evidence>
<evidence type="ECO:0000256" key="3">
    <source>
        <dbReference type="ARBA" id="ARBA00022670"/>
    </source>
</evidence>
<evidence type="ECO:0000256" key="7">
    <source>
        <dbReference type="ARBA" id="ARBA00022833"/>
    </source>
</evidence>
<evidence type="ECO:0000256" key="8">
    <source>
        <dbReference type="ARBA" id="ARBA00023049"/>
    </source>
</evidence>
<evidence type="ECO:0000256" key="10">
    <source>
        <dbReference type="ARBA" id="ARBA00093448"/>
    </source>
</evidence>
<evidence type="ECO:0000256" key="1">
    <source>
        <dbReference type="ARBA" id="ARBA00001947"/>
    </source>
</evidence>
<dbReference type="GO" id="GO:0006508">
    <property type="term" value="P:proteolysis"/>
    <property type="evidence" value="ECO:0007669"/>
    <property type="project" value="UniProtKB-KW"/>
</dbReference>
<dbReference type="GO" id="GO:0008237">
    <property type="term" value="F:metallopeptidase activity"/>
    <property type="evidence" value="ECO:0007669"/>
    <property type="project" value="UniProtKB-KW"/>
</dbReference>
<dbReference type="Pfam" id="PF05951">
    <property type="entry name" value="Peptidase_M15_2"/>
    <property type="match status" value="1"/>
</dbReference>
<dbReference type="PANTHER" id="PTHR37425">
    <property type="match status" value="1"/>
</dbReference>
<dbReference type="InterPro" id="IPR010275">
    <property type="entry name" value="MepK"/>
</dbReference>
<evidence type="ECO:0000313" key="12">
    <source>
        <dbReference type="EMBL" id="BBL34676.1"/>
    </source>
</evidence>
<dbReference type="InterPro" id="IPR009045">
    <property type="entry name" value="Zn_M74/Hedgehog-like"/>
</dbReference>
<organism evidence="12 13">
    <name type="scientific">Nitrosomonas stercoris</name>
    <dbReference type="NCBI Taxonomy" id="1444684"/>
    <lineage>
        <taxon>Bacteria</taxon>
        <taxon>Pseudomonadati</taxon>
        <taxon>Pseudomonadota</taxon>
        <taxon>Betaproteobacteria</taxon>
        <taxon>Nitrosomonadales</taxon>
        <taxon>Nitrosomonadaceae</taxon>
        <taxon>Nitrosomonas</taxon>
    </lineage>
</organism>
<dbReference type="CDD" id="cd14844">
    <property type="entry name" value="Zn-DD-carboxypeptidase_like"/>
    <property type="match status" value="1"/>
</dbReference>
<evidence type="ECO:0000256" key="9">
    <source>
        <dbReference type="ARBA" id="ARBA00023316"/>
    </source>
</evidence>
<keyword evidence="13" id="KW-1185">Reference proteome</keyword>
<evidence type="ECO:0000256" key="4">
    <source>
        <dbReference type="ARBA" id="ARBA00022723"/>
    </source>
</evidence>